<reference evidence="2" key="1">
    <citation type="journal article" date="2023" name="Plant J.">
        <title>The genome of the king protea, Protea cynaroides.</title>
        <authorList>
            <person name="Chang J."/>
            <person name="Duong T.A."/>
            <person name="Schoeman C."/>
            <person name="Ma X."/>
            <person name="Roodt D."/>
            <person name="Barker N."/>
            <person name="Li Z."/>
            <person name="Van de Peer Y."/>
            <person name="Mizrachi E."/>
        </authorList>
    </citation>
    <scope>NUCLEOTIDE SEQUENCE</scope>
    <source>
        <tissue evidence="2">Young leaves</tissue>
    </source>
</reference>
<sequence length="201" mass="23215">MMLVLSKLDLVGFHFCSAVCKSWQSIAIAAMRLRQFHLQPQLPWVFLSFLAVESHIGLYSYSHGKIFRLELLDQANDAQCFGSNWGWLIMAGEMAYNFLLNLLTKKLIEVPPQSTLPDYPYPPGSLIRHNYIRKAIMSSSPVLDDYVVIAIYDKHCLAFCKPGDEMWLTFQTYNFDLEDIIFYDGKLYMPLLTNVILDLWS</sequence>
<evidence type="ECO:0000313" key="2">
    <source>
        <dbReference type="EMBL" id="KAJ4976673.1"/>
    </source>
</evidence>
<feature type="domain" description="KIB1-4 beta-propeller" evidence="1">
    <location>
        <begin position="58"/>
        <end position="189"/>
    </location>
</feature>
<dbReference type="AlphaFoldDB" id="A0A9Q0KTS1"/>
<dbReference type="EMBL" id="JAMYWD010000003">
    <property type="protein sequence ID" value="KAJ4976673.1"/>
    <property type="molecule type" value="Genomic_DNA"/>
</dbReference>
<dbReference type="SUPFAM" id="SSF81383">
    <property type="entry name" value="F-box domain"/>
    <property type="match status" value="1"/>
</dbReference>
<accession>A0A9Q0KTS1</accession>
<keyword evidence="3" id="KW-1185">Reference proteome</keyword>
<dbReference type="InterPro" id="IPR005174">
    <property type="entry name" value="KIB1-4_b-propeller"/>
</dbReference>
<dbReference type="InterPro" id="IPR050942">
    <property type="entry name" value="F-box_BR-signaling"/>
</dbReference>
<dbReference type="PANTHER" id="PTHR44259:SF114">
    <property type="entry name" value="OS06G0707300 PROTEIN"/>
    <property type="match status" value="1"/>
</dbReference>
<protein>
    <recommendedName>
        <fullName evidence="1">KIB1-4 beta-propeller domain-containing protein</fullName>
    </recommendedName>
</protein>
<proteinExistence type="predicted"/>
<dbReference type="PANTHER" id="PTHR44259">
    <property type="entry name" value="OS07G0183000 PROTEIN-RELATED"/>
    <property type="match status" value="1"/>
</dbReference>
<dbReference type="OrthoDB" id="642536at2759"/>
<comment type="caution">
    <text evidence="2">The sequence shown here is derived from an EMBL/GenBank/DDBJ whole genome shotgun (WGS) entry which is preliminary data.</text>
</comment>
<dbReference type="Pfam" id="PF03478">
    <property type="entry name" value="Beta-prop_KIB1-4"/>
    <property type="match status" value="1"/>
</dbReference>
<dbReference type="Proteomes" id="UP001141806">
    <property type="component" value="Unassembled WGS sequence"/>
</dbReference>
<dbReference type="InterPro" id="IPR036047">
    <property type="entry name" value="F-box-like_dom_sf"/>
</dbReference>
<evidence type="ECO:0000259" key="1">
    <source>
        <dbReference type="Pfam" id="PF03478"/>
    </source>
</evidence>
<organism evidence="2 3">
    <name type="scientific">Protea cynaroides</name>
    <dbReference type="NCBI Taxonomy" id="273540"/>
    <lineage>
        <taxon>Eukaryota</taxon>
        <taxon>Viridiplantae</taxon>
        <taxon>Streptophyta</taxon>
        <taxon>Embryophyta</taxon>
        <taxon>Tracheophyta</taxon>
        <taxon>Spermatophyta</taxon>
        <taxon>Magnoliopsida</taxon>
        <taxon>Proteales</taxon>
        <taxon>Proteaceae</taxon>
        <taxon>Protea</taxon>
    </lineage>
</organism>
<evidence type="ECO:0000313" key="3">
    <source>
        <dbReference type="Proteomes" id="UP001141806"/>
    </source>
</evidence>
<name>A0A9Q0KTS1_9MAGN</name>
<gene>
    <name evidence="2" type="ORF">NE237_001779</name>
</gene>